<proteinExistence type="predicted"/>
<dbReference type="AlphaFoldDB" id="A0AAV7M502"/>
<evidence type="ECO:0000313" key="2">
    <source>
        <dbReference type="EMBL" id="KAJ1098456.1"/>
    </source>
</evidence>
<feature type="compositionally biased region" description="Basic and acidic residues" evidence="1">
    <location>
        <begin position="17"/>
        <end position="30"/>
    </location>
</feature>
<dbReference type="EMBL" id="JANPWB010000014">
    <property type="protein sequence ID" value="KAJ1098456.1"/>
    <property type="molecule type" value="Genomic_DNA"/>
</dbReference>
<evidence type="ECO:0000313" key="3">
    <source>
        <dbReference type="Proteomes" id="UP001066276"/>
    </source>
</evidence>
<protein>
    <submittedName>
        <fullName evidence="2">Uncharacterized protein</fullName>
    </submittedName>
</protein>
<evidence type="ECO:0000256" key="1">
    <source>
        <dbReference type="SAM" id="MobiDB-lite"/>
    </source>
</evidence>
<organism evidence="2 3">
    <name type="scientific">Pleurodeles waltl</name>
    <name type="common">Iberian ribbed newt</name>
    <dbReference type="NCBI Taxonomy" id="8319"/>
    <lineage>
        <taxon>Eukaryota</taxon>
        <taxon>Metazoa</taxon>
        <taxon>Chordata</taxon>
        <taxon>Craniata</taxon>
        <taxon>Vertebrata</taxon>
        <taxon>Euteleostomi</taxon>
        <taxon>Amphibia</taxon>
        <taxon>Batrachia</taxon>
        <taxon>Caudata</taxon>
        <taxon>Salamandroidea</taxon>
        <taxon>Salamandridae</taxon>
        <taxon>Pleurodelinae</taxon>
        <taxon>Pleurodeles</taxon>
    </lineage>
</organism>
<dbReference type="Proteomes" id="UP001066276">
    <property type="component" value="Chromosome 10"/>
</dbReference>
<sequence length="123" mass="13515">MQWDCRRVPSTAPTDSSDWRRLRASEEGVSHSHGNMGAAQDAWDSDFRVPGDVKEDDGLEEVVKESSDATDARGGVREPEDAVPQPEETSLGSQSFPKREQDSRRSPGSRRQALSAMSQEGRG</sequence>
<reference evidence="2" key="1">
    <citation type="journal article" date="2022" name="bioRxiv">
        <title>Sequencing and chromosome-scale assembly of the giantPleurodeles waltlgenome.</title>
        <authorList>
            <person name="Brown T."/>
            <person name="Elewa A."/>
            <person name="Iarovenko S."/>
            <person name="Subramanian E."/>
            <person name="Araus A.J."/>
            <person name="Petzold A."/>
            <person name="Susuki M."/>
            <person name="Suzuki K.-i.T."/>
            <person name="Hayashi T."/>
            <person name="Toyoda A."/>
            <person name="Oliveira C."/>
            <person name="Osipova E."/>
            <person name="Leigh N.D."/>
            <person name="Simon A."/>
            <person name="Yun M.H."/>
        </authorList>
    </citation>
    <scope>NUCLEOTIDE SEQUENCE</scope>
    <source>
        <strain evidence="2">20211129_DDA</strain>
        <tissue evidence="2">Liver</tissue>
    </source>
</reference>
<feature type="compositionally biased region" description="Polar residues" evidence="1">
    <location>
        <begin position="87"/>
        <end position="96"/>
    </location>
</feature>
<gene>
    <name evidence="2" type="ORF">NDU88_003567</name>
</gene>
<keyword evidence="3" id="KW-1185">Reference proteome</keyword>
<feature type="compositionally biased region" description="Basic and acidic residues" evidence="1">
    <location>
        <begin position="61"/>
        <end position="80"/>
    </location>
</feature>
<feature type="region of interest" description="Disordered" evidence="1">
    <location>
        <begin position="1"/>
        <end position="123"/>
    </location>
</feature>
<comment type="caution">
    <text evidence="2">The sequence shown here is derived from an EMBL/GenBank/DDBJ whole genome shotgun (WGS) entry which is preliminary data.</text>
</comment>
<name>A0AAV7M502_PLEWA</name>
<accession>A0AAV7M502</accession>